<evidence type="ECO:0000313" key="3">
    <source>
        <dbReference type="Proteomes" id="UP000552045"/>
    </source>
</evidence>
<sequence length="298" mass="30589">MSRRARTALIAVGAMILLGAVAGIWWMLRPAPGPAETALGCFEALARADAQGVRSCGADVDEQQAAALAAADATVSDPVAVAEEVDGDRARVTVSYTLDGDAHRTTVELRRGSAGWSPSTSLAGTVSVTRPWGAVSVAGIDASVPIALLPGVYEASAAPAPYMTGSVGIAVHPGETTKAELAPELTDESTTAAQAQLESYLGECTAEAAEIRPHCGIRIPWGADAASLTSVAYRVEAMPQIVLTPESASFAATGGVLIATVHGLDANGAEVQSTYRTDAWSVYGDVVFTVEALRIAVR</sequence>
<comment type="caution">
    <text evidence="2">The sequence shown here is derived from an EMBL/GenBank/DDBJ whole genome shotgun (WGS) entry which is preliminary data.</text>
</comment>
<proteinExistence type="predicted"/>
<gene>
    <name evidence="2" type="ORF">BKA02_000154</name>
</gene>
<keyword evidence="1" id="KW-0812">Transmembrane</keyword>
<feature type="transmembrane region" description="Helical" evidence="1">
    <location>
        <begin position="7"/>
        <end position="28"/>
    </location>
</feature>
<keyword evidence="3" id="KW-1185">Reference proteome</keyword>
<protein>
    <submittedName>
        <fullName evidence="2">Uncharacterized protein</fullName>
    </submittedName>
</protein>
<accession>A0A7Y9ESF4</accession>
<name>A0A7Y9ESF4_9MICO</name>
<reference evidence="2 3" key="1">
    <citation type="submission" date="2020-07" db="EMBL/GenBank/DDBJ databases">
        <title>Sequencing the genomes of 1000 actinobacteria strains.</title>
        <authorList>
            <person name="Klenk H.-P."/>
        </authorList>
    </citation>
    <scope>NUCLEOTIDE SEQUENCE [LARGE SCALE GENOMIC DNA]</scope>
    <source>
        <strain evidence="2 3">DSM 22185</strain>
    </source>
</reference>
<organism evidence="2 3">
    <name type="scientific">Microbacterium pseudoresistens</name>
    <dbReference type="NCBI Taxonomy" id="640634"/>
    <lineage>
        <taxon>Bacteria</taxon>
        <taxon>Bacillati</taxon>
        <taxon>Actinomycetota</taxon>
        <taxon>Actinomycetes</taxon>
        <taxon>Micrococcales</taxon>
        <taxon>Microbacteriaceae</taxon>
        <taxon>Microbacterium</taxon>
    </lineage>
</organism>
<keyword evidence="1" id="KW-0472">Membrane</keyword>
<dbReference type="Proteomes" id="UP000552045">
    <property type="component" value="Unassembled WGS sequence"/>
</dbReference>
<keyword evidence="1" id="KW-1133">Transmembrane helix</keyword>
<evidence type="ECO:0000256" key="1">
    <source>
        <dbReference type="SAM" id="Phobius"/>
    </source>
</evidence>
<evidence type="ECO:0000313" key="2">
    <source>
        <dbReference type="EMBL" id="NYD53099.1"/>
    </source>
</evidence>
<dbReference type="EMBL" id="JACCBH010000001">
    <property type="protein sequence ID" value="NYD53099.1"/>
    <property type="molecule type" value="Genomic_DNA"/>
</dbReference>
<dbReference type="RefSeq" id="WP_179430376.1">
    <property type="nucleotide sequence ID" value="NZ_BAABLC010000003.1"/>
</dbReference>
<dbReference type="AlphaFoldDB" id="A0A7Y9ESF4"/>